<dbReference type="GO" id="GO:0006897">
    <property type="term" value="P:endocytosis"/>
    <property type="evidence" value="ECO:0007669"/>
    <property type="project" value="InterPro"/>
</dbReference>
<feature type="non-terminal residue" evidence="6">
    <location>
        <position position="1"/>
    </location>
</feature>
<name>A0A7L3EHX9_9PASS</name>
<feature type="region of interest" description="Disordered" evidence="4">
    <location>
        <begin position="100"/>
        <end position="156"/>
    </location>
</feature>
<gene>
    <name evidence="6" type="primary">Necap2</name>
    <name evidence="6" type="ORF">CHAFRE_R03985</name>
</gene>
<feature type="domain" description="NECAP PHear" evidence="5">
    <location>
        <begin position="1"/>
        <end position="98"/>
    </location>
</feature>
<comment type="caution">
    <text evidence="6">The sequence shown here is derived from an EMBL/GenBank/DDBJ whole genome shotgun (WGS) entry which is preliminary data.</text>
</comment>
<dbReference type="AlphaFoldDB" id="A0A7L3EHX9"/>
<dbReference type="PANTHER" id="PTHR12847">
    <property type="entry name" value="ATP-BINDING CASSETTE ABC TRANSPORTER-RELATED"/>
    <property type="match status" value="1"/>
</dbReference>
<dbReference type="Proteomes" id="UP000563107">
    <property type="component" value="Unassembled WGS sequence"/>
</dbReference>
<dbReference type="InterPro" id="IPR012466">
    <property type="entry name" value="NECAP_PHear"/>
</dbReference>
<comment type="similarity">
    <text evidence="3">Belongs to the NECAP family.</text>
</comment>
<reference evidence="6 7" key="1">
    <citation type="submission" date="2019-09" db="EMBL/GenBank/DDBJ databases">
        <title>Bird 10,000 Genomes (B10K) Project - Family phase.</title>
        <authorList>
            <person name="Zhang G."/>
        </authorList>
    </citation>
    <scope>NUCLEOTIDE SEQUENCE [LARGE SCALE GENOMIC DNA]</scope>
    <source>
        <strain evidence="6">B10K-DU-012-41</strain>
    </source>
</reference>
<evidence type="ECO:0000313" key="7">
    <source>
        <dbReference type="Proteomes" id="UP000563107"/>
    </source>
</evidence>
<evidence type="ECO:0000256" key="1">
    <source>
        <dbReference type="ARBA" id="ARBA00002550"/>
    </source>
</evidence>
<evidence type="ECO:0000256" key="4">
    <source>
        <dbReference type="SAM" id="MobiDB-lite"/>
    </source>
</evidence>
<keyword evidence="7" id="KW-1185">Reference proteome</keyword>
<proteinExistence type="inferred from homology"/>
<dbReference type="PANTHER" id="PTHR12847:SF16">
    <property type="entry name" value="ADAPTIN EAR-BINDING COAT-ASSOCIATED PROTEIN 2"/>
    <property type="match status" value="1"/>
</dbReference>
<dbReference type="Pfam" id="PF07933">
    <property type="entry name" value="DUF1681"/>
    <property type="match status" value="1"/>
</dbReference>
<dbReference type="InterPro" id="IPR011993">
    <property type="entry name" value="PH-like_dom_sf"/>
</dbReference>
<dbReference type="GO" id="GO:0030125">
    <property type="term" value="C:clathrin vesicle coat"/>
    <property type="evidence" value="ECO:0007669"/>
    <property type="project" value="TreeGrafter"/>
</dbReference>
<sequence>GELFAQAPVEQFPGPAVEAVTDSSRYFVLRIEDGTGRRAFIGLGFVDRGDSFDFNVALQDHFKWVRQQSELARQAQDLEQGPKLDLSFKEGQTIKLSIANMKKKEGGAGSTRPRPAGPGGLSLLPPPPGGKSSSGERLAPLSAPTQLPGTPINDSLLCWPQPTAAPTADVWGDFAKASG</sequence>
<feature type="non-terminal residue" evidence="6">
    <location>
        <position position="179"/>
    </location>
</feature>
<evidence type="ECO:0000256" key="2">
    <source>
        <dbReference type="ARBA" id="ARBA00004640"/>
    </source>
</evidence>
<accession>A0A7L3EHX9</accession>
<protein>
    <submittedName>
        <fullName evidence="6">NECP2 protein</fullName>
    </submittedName>
</protein>
<dbReference type="EMBL" id="VZTR01020357">
    <property type="protein sequence ID" value="NXT67407.1"/>
    <property type="molecule type" value="Genomic_DNA"/>
</dbReference>
<dbReference type="SUPFAM" id="SSF50729">
    <property type="entry name" value="PH domain-like"/>
    <property type="match status" value="1"/>
</dbReference>
<comment type="function">
    <text evidence="1">Involved in endocytosis.</text>
</comment>
<evidence type="ECO:0000256" key="3">
    <source>
        <dbReference type="ARBA" id="ARBA00007736"/>
    </source>
</evidence>
<evidence type="ECO:0000313" key="6">
    <source>
        <dbReference type="EMBL" id="NXT67407.1"/>
    </source>
</evidence>
<organism evidence="6 7">
    <name type="scientific">Chaetops frenatus</name>
    <name type="common">Rufous rock-jumper</name>
    <dbReference type="NCBI Taxonomy" id="221966"/>
    <lineage>
        <taxon>Eukaryota</taxon>
        <taxon>Metazoa</taxon>
        <taxon>Chordata</taxon>
        <taxon>Craniata</taxon>
        <taxon>Vertebrata</taxon>
        <taxon>Euteleostomi</taxon>
        <taxon>Archelosauria</taxon>
        <taxon>Archosauria</taxon>
        <taxon>Dinosauria</taxon>
        <taxon>Saurischia</taxon>
        <taxon>Theropoda</taxon>
        <taxon>Coelurosauria</taxon>
        <taxon>Aves</taxon>
        <taxon>Neognathae</taxon>
        <taxon>Neoaves</taxon>
        <taxon>Telluraves</taxon>
        <taxon>Australaves</taxon>
        <taxon>Passeriformes</taxon>
        <taxon>Picathartidae</taxon>
        <taxon>Chaetops</taxon>
    </lineage>
</organism>
<comment type="subcellular location">
    <subcellularLocation>
        <location evidence="2">Cytoplasmic vesicle</location>
        <location evidence="2">Clathrin-coated vesicle membrane</location>
    </subcellularLocation>
</comment>
<evidence type="ECO:0000259" key="5">
    <source>
        <dbReference type="Pfam" id="PF07933"/>
    </source>
</evidence>
<dbReference type="Gene3D" id="2.30.29.30">
    <property type="entry name" value="Pleckstrin-homology domain (PH domain)/Phosphotyrosine-binding domain (PTB)"/>
    <property type="match status" value="1"/>
</dbReference>